<name>A0A543FR96_9PSEU</name>
<dbReference type="RefSeq" id="WP_142107575.1">
    <property type="nucleotide sequence ID" value="NZ_VFPH01000003.1"/>
</dbReference>
<evidence type="ECO:0000313" key="3">
    <source>
        <dbReference type="Proteomes" id="UP000319818"/>
    </source>
</evidence>
<evidence type="ECO:0000256" key="1">
    <source>
        <dbReference type="SAM" id="MobiDB-lite"/>
    </source>
</evidence>
<dbReference type="Proteomes" id="UP000319818">
    <property type="component" value="Unassembled WGS sequence"/>
</dbReference>
<dbReference type="AlphaFoldDB" id="A0A543FR96"/>
<sequence>MITLIAAGIGLLILVAITVGIVEAAQAPTWRQIAAERRARWEARQPQPHGLDPYAGSTSYDDSDDESWDDD</sequence>
<gene>
    <name evidence="2" type="ORF">FB388_7816</name>
</gene>
<organism evidence="2 3">
    <name type="scientific">Pseudonocardia cypriaca</name>
    <dbReference type="NCBI Taxonomy" id="882449"/>
    <lineage>
        <taxon>Bacteria</taxon>
        <taxon>Bacillati</taxon>
        <taxon>Actinomycetota</taxon>
        <taxon>Actinomycetes</taxon>
        <taxon>Pseudonocardiales</taxon>
        <taxon>Pseudonocardiaceae</taxon>
        <taxon>Pseudonocardia</taxon>
    </lineage>
</organism>
<feature type="compositionally biased region" description="Acidic residues" evidence="1">
    <location>
        <begin position="61"/>
        <end position="71"/>
    </location>
</feature>
<accession>A0A543FR96</accession>
<protein>
    <submittedName>
        <fullName evidence="2">Uncharacterized protein</fullName>
    </submittedName>
</protein>
<reference evidence="2 3" key="1">
    <citation type="submission" date="2019-06" db="EMBL/GenBank/DDBJ databases">
        <title>Sequencing the genomes of 1000 actinobacteria strains.</title>
        <authorList>
            <person name="Klenk H.-P."/>
        </authorList>
    </citation>
    <scope>NUCLEOTIDE SEQUENCE [LARGE SCALE GENOMIC DNA]</scope>
    <source>
        <strain evidence="2 3">DSM 45511</strain>
    </source>
</reference>
<evidence type="ECO:0000313" key="2">
    <source>
        <dbReference type="EMBL" id="TQM36356.1"/>
    </source>
</evidence>
<keyword evidence="3" id="KW-1185">Reference proteome</keyword>
<dbReference type="EMBL" id="VFPH01000003">
    <property type="protein sequence ID" value="TQM36356.1"/>
    <property type="molecule type" value="Genomic_DNA"/>
</dbReference>
<proteinExistence type="predicted"/>
<feature type="region of interest" description="Disordered" evidence="1">
    <location>
        <begin position="37"/>
        <end position="71"/>
    </location>
</feature>
<comment type="caution">
    <text evidence="2">The sequence shown here is derived from an EMBL/GenBank/DDBJ whole genome shotgun (WGS) entry which is preliminary data.</text>
</comment>